<dbReference type="Proteomes" id="UP000037084">
    <property type="component" value="Unassembled WGS sequence"/>
</dbReference>
<organism evidence="2 3">
    <name type="scientific">Streptomyces virginiae</name>
    <name type="common">Streptomyces cinnamonensis</name>
    <dbReference type="NCBI Taxonomy" id="1961"/>
    <lineage>
        <taxon>Bacteria</taxon>
        <taxon>Bacillati</taxon>
        <taxon>Actinomycetota</taxon>
        <taxon>Actinomycetes</taxon>
        <taxon>Kitasatosporales</taxon>
        <taxon>Streptomycetaceae</taxon>
        <taxon>Streptomyces</taxon>
    </lineage>
</organism>
<comment type="caution">
    <text evidence="2">The sequence shown here is derived from an EMBL/GenBank/DDBJ whole genome shotgun (WGS) entry which is preliminary data.</text>
</comment>
<evidence type="ECO:0000313" key="3">
    <source>
        <dbReference type="Proteomes" id="UP000037084"/>
    </source>
</evidence>
<dbReference type="Gene3D" id="1.10.260.40">
    <property type="entry name" value="lambda repressor-like DNA-binding domains"/>
    <property type="match status" value="2"/>
</dbReference>
<dbReference type="GO" id="GO:0003677">
    <property type="term" value="F:DNA binding"/>
    <property type="evidence" value="ECO:0007669"/>
    <property type="project" value="InterPro"/>
</dbReference>
<dbReference type="AlphaFoldDB" id="A0A0L8N082"/>
<evidence type="ECO:0000313" key="2">
    <source>
        <dbReference type="EMBL" id="KOG56096.1"/>
    </source>
</evidence>
<accession>A0A0L8N082</accession>
<proteinExistence type="predicted"/>
<protein>
    <submittedName>
        <fullName evidence="2">Uncharacterized protein</fullName>
    </submittedName>
</protein>
<gene>
    <name evidence="2" type="ORF">ADK75_08580</name>
</gene>
<sequence>MENPPVRAAARPDLAAIWRRTWALSQEHGQDPAEVLAVERLSHLSGVEPGRIPQVLAGTADEAPLERRVHQRFLRLRATRRDKHGREWPLAAIAEDFAAPGASLGPLNAGTGLPRMGHAAGVQRFFGVYAGFLLADSKSAVERALALSATTVSDGRDDLEHLSYLTGMTAQAIRLTLDGRPPRLPLKEQVHLRFEHLRRTRVREDGQPHSLAAIARSFDASGQSLTRLAQGEGLPNLAAAAGIQRFYGVEGGFLLADDTEALSTALALIEGELESAVRDRENPMLAVLRAHDVRSIVTRAGRLSPQGWKSLADHLDDLLAREGQLGVPGTKGGTPTEDVAAEGETP</sequence>
<evidence type="ECO:0000256" key="1">
    <source>
        <dbReference type="SAM" id="MobiDB-lite"/>
    </source>
</evidence>
<dbReference type="InterPro" id="IPR010982">
    <property type="entry name" value="Lambda_DNA-bd_dom_sf"/>
</dbReference>
<reference evidence="3" key="1">
    <citation type="submission" date="2015-07" db="EMBL/GenBank/DDBJ databases">
        <authorList>
            <consortium name="Consortium for Microbial Forensics and Genomics (microFORGE)"/>
            <person name="Knight B.M."/>
            <person name="Roberts D.P."/>
            <person name="Lin D."/>
            <person name="Hari K."/>
            <person name="Fletcher J."/>
            <person name="Melcher U."/>
            <person name="Blagden T."/>
            <person name="Winegar R.A."/>
        </authorList>
    </citation>
    <scope>NUCLEOTIDE SEQUENCE [LARGE SCALE GENOMIC DNA]</scope>
    <source>
        <strain evidence="3">NRRL B-1447</strain>
    </source>
</reference>
<name>A0A0L8N082_STRVG</name>
<dbReference type="EMBL" id="LGUV01000061">
    <property type="protein sequence ID" value="KOG56096.1"/>
    <property type="molecule type" value="Genomic_DNA"/>
</dbReference>
<feature type="region of interest" description="Disordered" evidence="1">
    <location>
        <begin position="323"/>
        <end position="346"/>
    </location>
</feature>
<dbReference type="PATRIC" id="fig|1961.12.peg.1997"/>